<reference evidence="3" key="1">
    <citation type="journal article" date="2019" name="Int. J. Syst. Evol. Microbiol.">
        <title>The Global Catalogue of Microorganisms (GCM) 10K type strain sequencing project: providing services to taxonomists for standard genome sequencing and annotation.</title>
        <authorList>
            <consortium name="The Broad Institute Genomics Platform"/>
            <consortium name="The Broad Institute Genome Sequencing Center for Infectious Disease"/>
            <person name="Wu L."/>
            <person name="Ma J."/>
        </authorList>
    </citation>
    <scope>NUCLEOTIDE SEQUENCE [LARGE SCALE GENOMIC DNA]</scope>
    <source>
        <strain evidence="3">JCM 17695</strain>
    </source>
</reference>
<dbReference type="Proteomes" id="UP001596512">
    <property type="component" value="Unassembled WGS sequence"/>
</dbReference>
<evidence type="ECO:0000313" key="2">
    <source>
        <dbReference type="EMBL" id="MFC7613225.1"/>
    </source>
</evidence>
<feature type="transmembrane region" description="Helical" evidence="1">
    <location>
        <begin position="25"/>
        <end position="42"/>
    </location>
</feature>
<proteinExistence type="predicted"/>
<organism evidence="2 3">
    <name type="scientific">Actinokineospora soli</name>
    <dbReference type="NCBI Taxonomy" id="1048753"/>
    <lineage>
        <taxon>Bacteria</taxon>
        <taxon>Bacillati</taxon>
        <taxon>Actinomycetota</taxon>
        <taxon>Actinomycetes</taxon>
        <taxon>Pseudonocardiales</taxon>
        <taxon>Pseudonocardiaceae</taxon>
        <taxon>Actinokineospora</taxon>
    </lineage>
</organism>
<sequence>MIFFFALLCLPFFVALVVGVLAMKFWPVVLVLLVVGVAWRVLRSKA</sequence>
<evidence type="ECO:0000313" key="3">
    <source>
        <dbReference type="Proteomes" id="UP001596512"/>
    </source>
</evidence>
<protein>
    <submittedName>
        <fullName evidence="2">Uncharacterized protein</fullName>
    </submittedName>
</protein>
<keyword evidence="1" id="KW-0812">Transmembrane</keyword>
<dbReference type="EMBL" id="JBHTEY010000004">
    <property type="protein sequence ID" value="MFC7613225.1"/>
    <property type="molecule type" value="Genomic_DNA"/>
</dbReference>
<keyword evidence="1" id="KW-1133">Transmembrane helix</keyword>
<name>A0ABW2TJL4_9PSEU</name>
<gene>
    <name evidence="2" type="ORF">ACFQV2_05995</name>
</gene>
<keyword evidence="1" id="KW-0472">Membrane</keyword>
<comment type="caution">
    <text evidence="2">The sequence shown here is derived from an EMBL/GenBank/DDBJ whole genome shotgun (WGS) entry which is preliminary data.</text>
</comment>
<evidence type="ECO:0000256" key="1">
    <source>
        <dbReference type="SAM" id="Phobius"/>
    </source>
</evidence>
<accession>A0ABW2TJL4</accession>
<keyword evidence="3" id="KW-1185">Reference proteome</keyword>